<evidence type="ECO:0000256" key="1">
    <source>
        <dbReference type="SAM" id="MobiDB-lite"/>
    </source>
</evidence>
<reference evidence="2 3" key="1">
    <citation type="submission" date="2019-12" db="EMBL/GenBank/DDBJ databases">
        <title>Genomic-based taxomic classification of the family Erythrobacteraceae.</title>
        <authorList>
            <person name="Xu L."/>
        </authorList>
    </citation>
    <scope>NUCLEOTIDE SEQUENCE [LARGE SCALE GENOMIC DNA]</scope>
    <source>
        <strain evidence="2 3">MCCC 1K01500</strain>
    </source>
</reference>
<keyword evidence="3" id="KW-1185">Reference proteome</keyword>
<protein>
    <submittedName>
        <fullName evidence="2">DUF4350 domain-containing protein</fullName>
    </submittedName>
</protein>
<dbReference type="EMBL" id="WTYM01000001">
    <property type="protein sequence ID" value="MXO57931.1"/>
    <property type="molecule type" value="Genomic_DNA"/>
</dbReference>
<sequence length="53" mass="5791">EARQAAIARALERRGEDPGGFARASETLGAARRPADLLRAAQALNSIERTFRR</sequence>
<evidence type="ECO:0000313" key="2">
    <source>
        <dbReference type="EMBL" id="MXO57931.1"/>
    </source>
</evidence>
<accession>A0A6I4SPU2</accession>
<dbReference type="Proteomes" id="UP000433652">
    <property type="component" value="Unassembled WGS sequence"/>
</dbReference>
<proteinExistence type="predicted"/>
<gene>
    <name evidence="2" type="ORF">GRI89_00005</name>
</gene>
<comment type="caution">
    <text evidence="2">The sequence shown here is derived from an EMBL/GenBank/DDBJ whole genome shotgun (WGS) entry which is preliminary data.</text>
</comment>
<feature type="non-terminal residue" evidence="2">
    <location>
        <position position="1"/>
    </location>
</feature>
<name>A0A6I4SPU2_9SPHN</name>
<organism evidence="2 3">
    <name type="scientific">Croceibacterium salegens</name>
    <dbReference type="NCBI Taxonomy" id="1737568"/>
    <lineage>
        <taxon>Bacteria</taxon>
        <taxon>Pseudomonadati</taxon>
        <taxon>Pseudomonadota</taxon>
        <taxon>Alphaproteobacteria</taxon>
        <taxon>Sphingomonadales</taxon>
        <taxon>Erythrobacteraceae</taxon>
        <taxon>Croceibacterium</taxon>
    </lineage>
</organism>
<evidence type="ECO:0000313" key="3">
    <source>
        <dbReference type="Proteomes" id="UP000433652"/>
    </source>
</evidence>
<dbReference type="AlphaFoldDB" id="A0A6I4SPU2"/>
<feature type="region of interest" description="Disordered" evidence="1">
    <location>
        <begin position="1"/>
        <end position="22"/>
    </location>
</feature>